<dbReference type="InterPro" id="IPR004568">
    <property type="entry name" value="Ppantetheine-prot_Trfase_dom"/>
</dbReference>
<evidence type="ECO:0000313" key="11">
    <source>
        <dbReference type="Proteomes" id="UP000886865"/>
    </source>
</evidence>
<name>A0A9D1FKT4_9BACT</name>
<reference evidence="10" key="1">
    <citation type="submission" date="2020-10" db="EMBL/GenBank/DDBJ databases">
        <authorList>
            <person name="Gilroy R."/>
        </authorList>
    </citation>
    <scope>NUCLEOTIDE SEQUENCE</scope>
    <source>
        <strain evidence="10">CHK152-2871</strain>
    </source>
</reference>
<organism evidence="10 11">
    <name type="scientific">Candidatus Galligastranaerophilus intestinavium</name>
    <dbReference type="NCBI Taxonomy" id="2840836"/>
    <lineage>
        <taxon>Bacteria</taxon>
        <taxon>Candidatus Galligastranaerophilus</taxon>
    </lineage>
</organism>
<dbReference type="GO" id="GO:0000287">
    <property type="term" value="F:magnesium ion binding"/>
    <property type="evidence" value="ECO:0007669"/>
    <property type="project" value="UniProtKB-UniRule"/>
</dbReference>
<keyword evidence="3 8" id="KW-0479">Metal-binding</keyword>
<feature type="binding site" evidence="8">
    <location>
        <position position="59"/>
    </location>
    <ligand>
        <name>Mg(2+)</name>
        <dbReference type="ChEBI" id="CHEBI:18420"/>
    </ligand>
</feature>
<dbReference type="Gene3D" id="3.90.470.20">
    <property type="entry name" value="4'-phosphopantetheinyl transferase domain"/>
    <property type="match status" value="1"/>
</dbReference>
<dbReference type="GO" id="GO:0006633">
    <property type="term" value="P:fatty acid biosynthetic process"/>
    <property type="evidence" value="ECO:0007669"/>
    <property type="project" value="UniProtKB-UniRule"/>
</dbReference>
<evidence type="ECO:0000256" key="3">
    <source>
        <dbReference type="ARBA" id="ARBA00022723"/>
    </source>
</evidence>
<evidence type="ECO:0000256" key="1">
    <source>
        <dbReference type="ARBA" id="ARBA00022516"/>
    </source>
</evidence>
<reference evidence="10" key="2">
    <citation type="journal article" date="2021" name="PeerJ">
        <title>Extensive microbial diversity within the chicken gut microbiome revealed by metagenomics and culture.</title>
        <authorList>
            <person name="Gilroy R."/>
            <person name="Ravi A."/>
            <person name="Getino M."/>
            <person name="Pursley I."/>
            <person name="Horton D.L."/>
            <person name="Alikhan N.F."/>
            <person name="Baker D."/>
            <person name="Gharbi K."/>
            <person name="Hall N."/>
            <person name="Watson M."/>
            <person name="Adriaenssens E.M."/>
            <person name="Foster-Nyarko E."/>
            <person name="Jarju S."/>
            <person name="Secka A."/>
            <person name="Antonio M."/>
            <person name="Oren A."/>
            <person name="Chaudhuri R.R."/>
            <person name="La Ragione R."/>
            <person name="Hildebrand F."/>
            <person name="Pallen M.J."/>
        </authorList>
    </citation>
    <scope>NUCLEOTIDE SEQUENCE</scope>
    <source>
        <strain evidence="10">CHK152-2871</strain>
    </source>
</reference>
<evidence type="ECO:0000313" key="10">
    <source>
        <dbReference type="EMBL" id="HIS75025.1"/>
    </source>
</evidence>
<dbReference type="AlphaFoldDB" id="A0A9D1FKT4"/>
<accession>A0A9D1FKT4</accession>
<keyword evidence="2 8" id="KW-0808">Transferase</keyword>
<gene>
    <name evidence="8" type="primary">acpS</name>
    <name evidence="10" type="ORF">IAA86_08410</name>
</gene>
<evidence type="ECO:0000256" key="7">
    <source>
        <dbReference type="ARBA" id="ARBA00023160"/>
    </source>
</evidence>
<dbReference type="InterPro" id="IPR002582">
    <property type="entry name" value="ACPS"/>
</dbReference>
<dbReference type="InterPro" id="IPR008278">
    <property type="entry name" value="4-PPantetheinyl_Trfase_dom"/>
</dbReference>
<dbReference type="GO" id="GO:0005737">
    <property type="term" value="C:cytoplasm"/>
    <property type="evidence" value="ECO:0007669"/>
    <property type="project" value="UniProtKB-SubCell"/>
</dbReference>
<keyword evidence="7 8" id="KW-0275">Fatty acid biosynthesis</keyword>
<sequence length="123" mass="13987">MKLENIGLGIDVENVERFKKYTQKDNPFVNRIFTKKEIEYSYKTKNFAQHLCARYCAKEACVKALYSLGVDGYFCRDFEVENLPSGVPKINLIGPKRGDNLNFKLSLSHTDTFAAATVIVVIN</sequence>
<dbReference type="InterPro" id="IPR037143">
    <property type="entry name" value="4-PPantetheinyl_Trfase_dom_sf"/>
</dbReference>
<evidence type="ECO:0000259" key="9">
    <source>
        <dbReference type="Pfam" id="PF01648"/>
    </source>
</evidence>
<proteinExistence type="inferred from homology"/>
<evidence type="ECO:0000256" key="6">
    <source>
        <dbReference type="ARBA" id="ARBA00023098"/>
    </source>
</evidence>
<dbReference type="GO" id="GO:0008897">
    <property type="term" value="F:holo-[acyl-carrier-protein] synthase activity"/>
    <property type="evidence" value="ECO:0007669"/>
    <property type="project" value="UniProtKB-UniRule"/>
</dbReference>
<protein>
    <recommendedName>
        <fullName evidence="8">Holo-[acyl-carrier-protein] synthase</fullName>
        <shortName evidence="8">Holo-ACP synthase</shortName>
        <ecNumber evidence="8">2.7.8.7</ecNumber>
    </recommendedName>
    <alternativeName>
        <fullName evidence="8">4'-phosphopantetheinyl transferase AcpS</fullName>
    </alternativeName>
</protein>
<keyword evidence="5 8" id="KW-0460">Magnesium</keyword>
<dbReference type="EMBL" id="DVJQ01000073">
    <property type="protein sequence ID" value="HIS75025.1"/>
    <property type="molecule type" value="Genomic_DNA"/>
</dbReference>
<keyword evidence="4 8" id="KW-0276">Fatty acid metabolism</keyword>
<comment type="cofactor">
    <cofactor evidence="8">
        <name>Mg(2+)</name>
        <dbReference type="ChEBI" id="CHEBI:18420"/>
    </cofactor>
</comment>
<feature type="binding site" evidence="8">
    <location>
        <position position="11"/>
    </location>
    <ligand>
        <name>Mg(2+)</name>
        <dbReference type="ChEBI" id="CHEBI:18420"/>
    </ligand>
</feature>
<dbReference type="EC" id="2.7.8.7" evidence="8"/>
<dbReference type="NCBIfam" id="TIGR00556">
    <property type="entry name" value="pantethn_trn"/>
    <property type="match status" value="1"/>
</dbReference>
<keyword evidence="8" id="KW-0963">Cytoplasm</keyword>
<comment type="catalytic activity">
    <reaction evidence="8">
        <text>apo-[ACP] + CoA = holo-[ACP] + adenosine 3',5'-bisphosphate + H(+)</text>
        <dbReference type="Rhea" id="RHEA:12068"/>
        <dbReference type="Rhea" id="RHEA-COMP:9685"/>
        <dbReference type="Rhea" id="RHEA-COMP:9690"/>
        <dbReference type="ChEBI" id="CHEBI:15378"/>
        <dbReference type="ChEBI" id="CHEBI:29999"/>
        <dbReference type="ChEBI" id="CHEBI:57287"/>
        <dbReference type="ChEBI" id="CHEBI:58343"/>
        <dbReference type="ChEBI" id="CHEBI:64479"/>
        <dbReference type="EC" id="2.7.8.7"/>
    </reaction>
</comment>
<keyword evidence="6 8" id="KW-0443">Lipid metabolism</keyword>
<dbReference type="Pfam" id="PF01648">
    <property type="entry name" value="ACPS"/>
    <property type="match status" value="1"/>
</dbReference>
<dbReference type="SUPFAM" id="SSF56214">
    <property type="entry name" value="4'-phosphopantetheinyl transferase"/>
    <property type="match status" value="1"/>
</dbReference>
<dbReference type="HAMAP" id="MF_00101">
    <property type="entry name" value="AcpS"/>
    <property type="match status" value="1"/>
</dbReference>
<comment type="function">
    <text evidence="8">Transfers the 4'-phosphopantetheine moiety from coenzyme A to a Ser of acyl-carrier-protein.</text>
</comment>
<comment type="subcellular location">
    <subcellularLocation>
        <location evidence="8">Cytoplasm</location>
    </subcellularLocation>
</comment>
<dbReference type="Proteomes" id="UP000886865">
    <property type="component" value="Unassembled WGS sequence"/>
</dbReference>
<keyword evidence="1 8" id="KW-0444">Lipid biosynthesis</keyword>
<evidence type="ECO:0000256" key="5">
    <source>
        <dbReference type="ARBA" id="ARBA00022842"/>
    </source>
</evidence>
<feature type="domain" description="4'-phosphopantetheinyl transferase" evidence="9">
    <location>
        <begin position="7"/>
        <end position="116"/>
    </location>
</feature>
<evidence type="ECO:0000256" key="4">
    <source>
        <dbReference type="ARBA" id="ARBA00022832"/>
    </source>
</evidence>
<comment type="similarity">
    <text evidence="8">Belongs to the P-Pant transferase superfamily. AcpS family.</text>
</comment>
<evidence type="ECO:0000256" key="8">
    <source>
        <dbReference type="HAMAP-Rule" id="MF_00101"/>
    </source>
</evidence>
<comment type="caution">
    <text evidence="10">The sequence shown here is derived from an EMBL/GenBank/DDBJ whole genome shotgun (WGS) entry which is preliminary data.</text>
</comment>
<evidence type="ECO:0000256" key="2">
    <source>
        <dbReference type="ARBA" id="ARBA00022679"/>
    </source>
</evidence>